<dbReference type="Proteomes" id="UP001430953">
    <property type="component" value="Unassembled WGS sequence"/>
</dbReference>
<protein>
    <submittedName>
        <fullName evidence="1">Uncharacterized protein</fullName>
    </submittedName>
</protein>
<dbReference type="AlphaFoldDB" id="A0AAW2F6A5"/>
<dbReference type="EMBL" id="JADYXP020000013">
    <property type="protein sequence ID" value="KAL0111032.1"/>
    <property type="molecule type" value="Genomic_DNA"/>
</dbReference>
<reference evidence="1 2" key="1">
    <citation type="submission" date="2023-03" db="EMBL/GenBank/DDBJ databases">
        <title>High recombination rates correlate with genetic variation in Cardiocondyla obscurior ants.</title>
        <authorList>
            <person name="Errbii M."/>
        </authorList>
    </citation>
    <scope>NUCLEOTIDE SEQUENCE [LARGE SCALE GENOMIC DNA]</scope>
    <source>
        <strain evidence="1">Alpha-2009</strain>
        <tissue evidence="1">Whole body</tissue>
    </source>
</reference>
<accession>A0AAW2F6A5</accession>
<evidence type="ECO:0000313" key="1">
    <source>
        <dbReference type="EMBL" id="KAL0111032.1"/>
    </source>
</evidence>
<keyword evidence="2" id="KW-1185">Reference proteome</keyword>
<name>A0AAW2F6A5_9HYME</name>
<sequence>MVYFRVHTIRERLNYIVNDLFLLNPPKMNQKMLFAISIKNIKNIENREKISVIF</sequence>
<organism evidence="1 2">
    <name type="scientific">Cardiocondyla obscurior</name>
    <dbReference type="NCBI Taxonomy" id="286306"/>
    <lineage>
        <taxon>Eukaryota</taxon>
        <taxon>Metazoa</taxon>
        <taxon>Ecdysozoa</taxon>
        <taxon>Arthropoda</taxon>
        <taxon>Hexapoda</taxon>
        <taxon>Insecta</taxon>
        <taxon>Pterygota</taxon>
        <taxon>Neoptera</taxon>
        <taxon>Endopterygota</taxon>
        <taxon>Hymenoptera</taxon>
        <taxon>Apocrita</taxon>
        <taxon>Aculeata</taxon>
        <taxon>Formicoidea</taxon>
        <taxon>Formicidae</taxon>
        <taxon>Myrmicinae</taxon>
        <taxon>Cardiocondyla</taxon>
    </lineage>
</organism>
<proteinExistence type="predicted"/>
<gene>
    <name evidence="1" type="ORF">PUN28_012796</name>
</gene>
<comment type="caution">
    <text evidence="1">The sequence shown here is derived from an EMBL/GenBank/DDBJ whole genome shotgun (WGS) entry which is preliminary data.</text>
</comment>
<evidence type="ECO:0000313" key="2">
    <source>
        <dbReference type="Proteomes" id="UP001430953"/>
    </source>
</evidence>